<dbReference type="RefSeq" id="WP_005321023.1">
    <property type="nucleotide sequence ID" value="NZ_CM000950.1"/>
</dbReference>
<dbReference type="GeneID" id="97232217"/>
<organism evidence="1 2">
    <name type="scientific">Streptomyces pristinaespiralis (strain ATCC 25486 / DSM 40338 / CBS 914.69 / JCM 4507 / KCC S-0507 / NBRC 13074 / NRRL 2958 / 5647)</name>
    <dbReference type="NCBI Taxonomy" id="457429"/>
    <lineage>
        <taxon>Bacteria</taxon>
        <taxon>Bacillati</taxon>
        <taxon>Actinomycetota</taxon>
        <taxon>Actinomycetes</taxon>
        <taxon>Kitasatosporales</taxon>
        <taxon>Streptomycetaceae</taxon>
        <taxon>Streptomyces</taxon>
    </lineage>
</organism>
<accession>B5HAN2</accession>
<dbReference type="Proteomes" id="UP000002805">
    <property type="component" value="Chromosome"/>
</dbReference>
<evidence type="ECO:0000313" key="1">
    <source>
        <dbReference type="EMBL" id="EDY63893.1"/>
    </source>
</evidence>
<protein>
    <submittedName>
        <fullName evidence="1">Uncharacterized protein</fullName>
    </submittedName>
</protein>
<keyword evidence="2" id="KW-1185">Reference proteome</keyword>
<sequence length="177" mass="18468">MGEVHMRVLVATLVAIVGVGLAANGLVFVLMGLLEQRSDGDMYEVAFQHVGDECRGGHELHLDIENGAPLDCVPSYVMGGSPRVELPGFTGAQNDEVAALGEQLGSGGLTDAEQHRIQDRVDELAATVPAGDRPRPDSATVWPAEAGVWGARRAWVGGGMVAVGVVGTVAVMRMAAR</sequence>
<reference evidence="2" key="2">
    <citation type="submission" date="2009-10" db="EMBL/GenBank/DDBJ databases">
        <title>The genome sequence of Streptomyces pristinaespiralis strain ATCC 25486.</title>
        <authorList>
            <consortium name="The Broad Institute Genome Sequencing Platform"/>
            <consortium name="Broad Institute Microbial Sequencing Center"/>
            <person name="Fischbach M."/>
            <person name="Godfrey P."/>
            <person name="Ward D."/>
            <person name="Young S."/>
            <person name="Zeng Q."/>
            <person name="Koehrsen M."/>
            <person name="Alvarado L."/>
            <person name="Berlin A.M."/>
            <person name="Bochicchio J."/>
            <person name="Borenstein D."/>
            <person name="Chapman S.B."/>
            <person name="Chen Z."/>
            <person name="Engels R."/>
            <person name="Freedman E."/>
            <person name="Gellesch M."/>
            <person name="Goldberg J."/>
            <person name="Griggs A."/>
            <person name="Gujja S."/>
            <person name="Heilman E.R."/>
            <person name="Heiman D.I."/>
            <person name="Hepburn T.A."/>
            <person name="Howarth C."/>
            <person name="Jen D."/>
            <person name="Larson L."/>
            <person name="Lewis B."/>
            <person name="Mehta T."/>
            <person name="Park D."/>
            <person name="Pearson M."/>
            <person name="Richards J."/>
            <person name="Roberts A."/>
            <person name="Saif S."/>
            <person name="Shea T.D."/>
            <person name="Shenoy N."/>
            <person name="Sisk P."/>
            <person name="Stolte C."/>
            <person name="Sykes S.N."/>
            <person name="Thomson T."/>
            <person name="Walk T."/>
            <person name="White J."/>
            <person name="Yandava C."/>
            <person name="Straight P."/>
            <person name="Clardy J."/>
            <person name="Hung D."/>
            <person name="Kolter R."/>
            <person name="Mekalanos J."/>
            <person name="Walker S."/>
            <person name="Walsh C.T."/>
            <person name="Wieland-Brown L.C."/>
            <person name="Haas B."/>
            <person name="Nusbaum C."/>
            <person name="Birren B."/>
        </authorList>
    </citation>
    <scope>NUCLEOTIDE SEQUENCE [LARGE SCALE GENOMIC DNA]</scope>
    <source>
        <strain evidence="2">ATCC 25486 / DSM 40338 / CBS 914.69 / JCM 4507 / NBRC 13074 / NRRL 2958 / 5647</strain>
    </source>
</reference>
<reference evidence="2" key="1">
    <citation type="submission" date="2008-02" db="EMBL/GenBank/DDBJ databases">
        <authorList>
            <consortium name="The Broad Institute Genome Sequencing Platform"/>
            <person name="Fischbach M."/>
            <person name="Ward D."/>
            <person name="Young S."/>
            <person name="Jaffe D."/>
            <person name="Gnerre S."/>
            <person name="Berlin A."/>
            <person name="Heiman D."/>
            <person name="Hepburn T."/>
            <person name="Sykes S."/>
            <person name="Alvarado L."/>
            <person name="Kodira C.D."/>
            <person name="Straight P."/>
            <person name="Clardy J."/>
            <person name="Hung D."/>
            <person name="Kolter R."/>
            <person name="Mekalanos J."/>
            <person name="Walker S."/>
            <person name="Walsh C.T."/>
            <person name="Lander E."/>
            <person name="Galagan J."/>
            <person name="Nusbaum C."/>
            <person name="Birren B."/>
        </authorList>
    </citation>
    <scope>NUCLEOTIDE SEQUENCE [LARGE SCALE GENOMIC DNA]</scope>
    <source>
        <strain evidence="2">ATCC 25486 / DSM 40338 / CBS 914.69 / JCM 4507 / NBRC 13074 / NRRL 2958 / 5647</strain>
    </source>
</reference>
<name>B5HAN2_STRE2</name>
<dbReference type="AlphaFoldDB" id="B5HAN2"/>
<gene>
    <name evidence="1" type="ORF">SSDG_02212</name>
</gene>
<dbReference type="eggNOG" id="ENOG502ZQ5M">
    <property type="taxonomic scope" value="Bacteria"/>
</dbReference>
<proteinExistence type="predicted"/>
<dbReference type="HOGENOM" id="CLU_1517131_0_0_11"/>
<evidence type="ECO:0000313" key="2">
    <source>
        <dbReference type="Proteomes" id="UP000002805"/>
    </source>
</evidence>
<dbReference type="EMBL" id="CM000950">
    <property type="protein sequence ID" value="EDY63893.1"/>
    <property type="molecule type" value="Genomic_DNA"/>
</dbReference>